<evidence type="ECO:0000256" key="2">
    <source>
        <dbReference type="SAM" id="MobiDB-lite"/>
    </source>
</evidence>
<keyword evidence="1" id="KW-0175">Coiled coil</keyword>
<accession>A0A0W0VDW8</accession>
<gene>
    <name evidence="3" type="ORF">Ljor_2654</name>
</gene>
<dbReference type="AlphaFoldDB" id="A0A0W0VDW8"/>
<evidence type="ECO:0000313" key="3">
    <source>
        <dbReference type="EMBL" id="KTD18348.1"/>
    </source>
</evidence>
<dbReference type="PATRIC" id="fig|456.5.peg.2846"/>
<dbReference type="EMBL" id="LNYJ01000011">
    <property type="protein sequence ID" value="KTD18348.1"/>
    <property type="molecule type" value="Genomic_DNA"/>
</dbReference>
<keyword evidence="4" id="KW-1185">Reference proteome</keyword>
<organism evidence="3 4">
    <name type="scientific">Legionella jordanis</name>
    <dbReference type="NCBI Taxonomy" id="456"/>
    <lineage>
        <taxon>Bacteria</taxon>
        <taxon>Pseudomonadati</taxon>
        <taxon>Pseudomonadota</taxon>
        <taxon>Gammaproteobacteria</taxon>
        <taxon>Legionellales</taxon>
        <taxon>Legionellaceae</taxon>
        <taxon>Legionella</taxon>
    </lineage>
</organism>
<dbReference type="RefSeq" id="WP_058472016.1">
    <property type="nucleotide sequence ID" value="NZ_CAAAIC010000006.1"/>
</dbReference>
<sequence length="668" mass="75465">MPGSEIPSKREAHFKAFFEKWRGKSIAEKENAYIATALLLDKHMDKVEDISQLLDIHEEDFNTWEKYQKRTMGAILFGKLSLDYYLEQLANKEGSEARLIEESSKILGWFYKDLSMWKIPLAQSQITALLGLTESWLAQHSGTNPKQALQLCLDLYLTIKIIQKKVQKDYSSFAGYVDTDALLGKIKHTAEALSHAIKQGQDSQGQMQESLHEGTGNLVVESSREENSVLQEHNIPPLNAEINASVASPQIQSQPEIISEEEVSEAPKPLVEHVNEHILRMLQPSEISISERVHNVISELNILKTQFAALMEARRIAEEAQTQVKTLTNSIADAQRFQESLKANKQYFSELKHENPNGYKALISTEAAKDLISNVNNLENSNYQFPVRVTGRLLSYVSSYLVSEERLQTARQYLPDSWESVCTKAALDCAPSAITQLQDKLAAANRNLSDKQRALALLSKSLADYLGDEASEQQQSRLAETIVHATAEEFTAIQQDIDGKMKLLEEYHQLYEHVQRLHDQLAAIDRYGQEVDEIIRINDGLLNRLLNWLAQFSSFFKTERVQKVENAFIAKQELEEMKVAFNQAVDGAISHFREQENHSAVRAIIADAKIEPSADEIEFPSFEKIIEPARAPSKFSTVKTLFSAAASERSSQSIENDLTGEEQRSLRN</sequence>
<reference evidence="3 4" key="1">
    <citation type="submission" date="2015-11" db="EMBL/GenBank/DDBJ databases">
        <title>Genomic analysis of 38 Legionella species identifies large and diverse effector repertoires.</title>
        <authorList>
            <person name="Burstein D."/>
            <person name="Amaro F."/>
            <person name="Zusman T."/>
            <person name="Lifshitz Z."/>
            <person name="Cohen O."/>
            <person name="Gilbert J.A."/>
            <person name="Pupko T."/>
            <person name="Shuman H.A."/>
            <person name="Segal G."/>
        </authorList>
    </citation>
    <scope>NUCLEOTIDE SEQUENCE [LARGE SCALE GENOMIC DNA]</scope>
    <source>
        <strain evidence="3 4">BL-540</strain>
    </source>
</reference>
<name>A0A0W0VDW8_9GAMM</name>
<evidence type="ECO:0000313" key="4">
    <source>
        <dbReference type="Proteomes" id="UP000055035"/>
    </source>
</evidence>
<protein>
    <submittedName>
        <fullName evidence="3">Purine NTPase</fullName>
    </submittedName>
</protein>
<feature type="coiled-coil region" evidence="1">
    <location>
        <begin position="310"/>
        <end position="337"/>
    </location>
</feature>
<dbReference type="STRING" id="456.Ljor_2654"/>
<feature type="region of interest" description="Disordered" evidence="2">
    <location>
        <begin position="647"/>
        <end position="668"/>
    </location>
</feature>
<comment type="caution">
    <text evidence="3">The sequence shown here is derived from an EMBL/GenBank/DDBJ whole genome shotgun (WGS) entry which is preliminary data.</text>
</comment>
<dbReference type="Proteomes" id="UP000055035">
    <property type="component" value="Unassembled WGS sequence"/>
</dbReference>
<evidence type="ECO:0000256" key="1">
    <source>
        <dbReference type="SAM" id="Coils"/>
    </source>
</evidence>
<proteinExistence type="predicted"/>